<dbReference type="Proteomes" id="UP001151081">
    <property type="component" value="Unassembled WGS sequence"/>
</dbReference>
<dbReference type="RefSeq" id="WP_272428679.1">
    <property type="nucleotide sequence ID" value="NZ_JAGTJJ010000108.1"/>
</dbReference>
<reference evidence="1 2" key="1">
    <citation type="submission" date="2021-04" db="EMBL/GenBank/DDBJ databases">
        <title>Genome analysis of Polyangium sp.</title>
        <authorList>
            <person name="Li Y."/>
            <person name="Wang J."/>
        </authorList>
    </citation>
    <scope>NUCLEOTIDE SEQUENCE [LARGE SCALE GENOMIC DNA]</scope>
    <source>
        <strain evidence="1 2">SDU14</strain>
    </source>
</reference>
<evidence type="ECO:0000313" key="2">
    <source>
        <dbReference type="Proteomes" id="UP001151081"/>
    </source>
</evidence>
<organism evidence="1 2">
    <name type="scientific">Polyangium jinanense</name>
    <dbReference type="NCBI Taxonomy" id="2829994"/>
    <lineage>
        <taxon>Bacteria</taxon>
        <taxon>Pseudomonadati</taxon>
        <taxon>Myxococcota</taxon>
        <taxon>Polyangia</taxon>
        <taxon>Polyangiales</taxon>
        <taxon>Polyangiaceae</taxon>
        <taxon>Polyangium</taxon>
    </lineage>
</organism>
<dbReference type="AlphaFoldDB" id="A0A9X4AYB0"/>
<comment type="caution">
    <text evidence="1">The sequence shown here is derived from an EMBL/GenBank/DDBJ whole genome shotgun (WGS) entry which is preliminary data.</text>
</comment>
<keyword evidence="2" id="KW-1185">Reference proteome</keyword>
<gene>
    <name evidence="1" type="ORF">KEG57_53425</name>
</gene>
<protein>
    <submittedName>
        <fullName evidence="1">Uncharacterized protein</fullName>
    </submittedName>
</protein>
<accession>A0A9X4AYB0</accession>
<name>A0A9X4AYB0_9BACT</name>
<sequence length="106" mass="11929">MSQRTLAINLQYPEDPREIRESYTNYIAVNAVGEEIILDICQLQPQSIRSHEDRQMIDALVQQRLTMTRDHATRLVQVLLRTLKAAEGLGVVLGLPQSGDDATPTE</sequence>
<evidence type="ECO:0000313" key="1">
    <source>
        <dbReference type="EMBL" id="MDC3989374.1"/>
    </source>
</evidence>
<dbReference type="EMBL" id="JAGTJJ010000108">
    <property type="protein sequence ID" value="MDC3989374.1"/>
    <property type="molecule type" value="Genomic_DNA"/>
</dbReference>
<proteinExistence type="predicted"/>